<dbReference type="AlphaFoldDB" id="A0A0D5CJ55"/>
<reference evidence="3 4" key="1">
    <citation type="journal article" date="2015" name="Genome Announc.">
        <title>Complete Genome Sequence of Clavibacter michiganensis subsp. insidiosus R1-1 Using PacBio Single-Molecule Real-Time Technology.</title>
        <authorList>
            <person name="Lu Y."/>
            <person name="Samac D.A."/>
            <person name="Glazebrook J."/>
            <person name="Ishimaru C.A."/>
        </authorList>
    </citation>
    <scope>NUCLEOTIDE SEQUENCE [LARGE SCALE GENOMIC DNA]</scope>
    <source>
        <strain evidence="3 4">R1-1</strain>
    </source>
</reference>
<feature type="transmembrane region" description="Helical" evidence="1">
    <location>
        <begin position="52"/>
        <end position="76"/>
    </location>
</feature>
<keyword evidence="1" id="KW-0472">Membrane</keyword>
<dbReference type="RefSeq" id="WP_045528513.1">
    <property type="nucleotide sequence ID" value="NZ_CP011043.1"/>
</dbReference>
<organism evidence="3 4">
    <name type="scientific">Clavibacter michiganensis subsp. insidiosus</name>
    <dbReference type="NCBI Taxonomy" id="33014"/>
    <lineage>
        <taxon>Bacteria</taxon>
        <taxon>Bacillati</taxon>
        <taxon>Actinomycetota</taxon>
        <taxon>Actinomycetes</taxon>
        <taxon>Micrococcales</taxon>
        <taxon>Microbacteriaceae</taxon>
        <taxon>Clavibacter</taxon>
    </lineage>
</organism>
<evidence type="ECO:0000313" key="4">
    <source>
        <dbReference type="Proteomes" id="UP000032604"/>
    </source>
</evidence>
<name>A0A0D5CJ55_9MICO</name>
<dbReference type="EMBL" id="CP011043">
    <property type="protein sequence ID" value="AJW79329.1"/>
    <property type="molecule type" value="Genomic_DNA"/>
</dbReference>
<protein>
    <recommendedName>
        <fullName evidence="2">VanZ-like domain-containing protein</fullName>
    </recommendedName>
</protein>
<gene>
    <name evidence="3" type="ORF">VO01_09510</name>
</gene>
<dbReference type="Proteomes" id="UP000032604">
    <property type="component" value="Chromosome"/>
</dbReference>
<evidence type="ECO:0000313" key="3">
    <source>
        <dbReference type="EMBL" id="AJW79329.1"/>
    </source>
</evidence>
<proteinExistence type="predicted"/>
<dbReference type="OrthoDB" id="3787741at2"/>
<feature type="transmembrane region" description="Helical" evidence="1">
    <location>
        <begin position="115"/>
        <end position="133"/>
    </location>
</feature>
<dbReference type="HOGENOM" id="CLU_119488_1_0_11"/>
<feature type="transmembrane region" description="Helical" evidence="1">
    <location>
        <begin position="83"/>
        <end position="103"/>
    </location>
</feature>
<dbReference type="PANTHER" id="PTHR28008">
    <property type="entry name" value="DOMAIN PROTEIN, PUTATIVE (AFU_ORTHOLOGUE AFUA_3G10980)-RELATED"/>
    <property type="match status" value="1"/>
</dbReference>
<dbReference type="InterPro" id="IPR006976">
    <property type="entry name" value="VanZ-like"/>
</dbReference>
<feature type="transmembrane region" description="Helical" evidence="1">
    <location>
        <begin position="7"/>
        <end position="24"/>
    </location>
</feature>
<dbReference type="PANTHER" id="PTHR28008:SF1">
    <property type="entry name" value="DOMAIN PROTEIN, PUTATIVE (AFU_ORTHOLOGUE AFUA_3G10980)-RELATED"/>
    <property type="match status" value="1"/>
</dbReference>
<keyword evidence="1" id="KW-1133">Transmembrane helix</keyword>
<accession>A0A0D5CJ55</accession>
<dbReference type="PATRIC" id="fig|33014.5.peg.1963"/>
<sequence>MLLRHPVLGTATALYLGLVAWITLSPEPYDRRIDGYLFRALRALHRHDGTSWITYSAVEGAANVAMFLPVGMFLVLLLGRSRWWLAIALGVGLSALIETAQMFLPTRVSDVRDLLHNGLGALLGVVLVLILTARSENARRRGLRRRPLPVATGPQRLVGTRR</sequence>
<evidence type="ECO:0000259" key="2">
    <source>
        <dbReference type="Pfam" id="PF04892"/>
    </source>
</evidence>
<dbReference type="Pfam" id="PF04892">
    <property type="entry name" value="VanZ"/>
    <property type="match status" value="1"/>
</dbReference>
<feature type="domain" description="VanZ-like" evidence="2">
    <location>
        <begin position="13"/>
        <end position="131"/>
    </location>
</feature>
<evidence type="ECO:0000256" key="1">
    <source>
        <dbReference type="SAM" id="Phobius"/>
    </source>
</evidence>
<keyword evidence="1" id="KW-0812">Transmembrane</keyword>
<dbReference type="KEGG" id="cmh:VO01_09510"/>